<dbReference type="RefSeq" id="WP_128167203.1">
    <property type="nucleotide sequence ID" value="NZ_CP025688.1"/>
</dbReference>
<dbReference type="InterPro" id="IPR003646">
    <property type="entry name" value="SH3-like_bac-type"/>
</dbReference>
<evidence type="ECO:0000313" key="5">
    <source>
        <dbReference type="Proteomes" id="UP000285882"/>
    </source>
</evidence>
<dbReference type="InterPro" id="IPR002901">
    <property type="entry name" value="MGlyc_endo_b_GlcNAc-like_dom"/>
</dbReference>
<dbReference type="Gene3D" id="1.10.530.10">
    <property type="match status" value="1"/>
</dbReference>
<feature type="region of interest" description="Disordered" evidence="1">
    <location>
        <begin position="773"/>
        <end position="806"/>
    </location>
</feature>
<gene>
    <name evidence="4" type="ORF">C0674_13955</name>
</gene>
<dbReference type="InterPro" id="IPR052354">
    <property type="entry name" value="Cell_Wall_Dynamics_Protein"/>
</dbReference>
<feature type="domain" description="SH3b" evidence="3">
    <location>
        <begin position="34"/>
        <end position="102"/>
    </location>
</feature>
<sequence length="1096" mass="115372">MSPDRQFTLVGTVAAAAAVAAIAGAPNHASAETFDAYKAKATTNVNVRSTPGTDHPKIGLLKKDQTFDVIGVDKKSEEGNWLKIKYEGRTAYVDGHYTERVEETKEAVPTLSVQRVASYQGVTSDNLHVRLLPSEDGTILKTLSRGSTVTVTGKTSDGWLEIDYKGGAAYVAAKYITAEKSAASSVSTLSSKTTLYTGTTTANLNVRSGAGTSNKILTTLKNGSRVDVVSETGGWLKIKYNGGSGYVSAEFVSKSGSSNTSESNSEPVKYTGKTTANLNVRSGAGTSNKILTTLKNGSRVDVVSEAGGWLKIKYNGGSGYVSAEFVDKPGSSNTGESNGEPVKYTGTTTANLNVRSGAGTSNKILTTLKNGSRVEVVSETGGWLKIKYNGGTGYVSAEFVDKPGSSNTSESNSEPVKYTGKTTANLNVRSGAGTSNKILTTLKNGSRVDVVSETGGWLKIKYNGGSGYVSAEFVSKSGSSNTSSPSSESVKYTGTTTANLNVRSGAGTSNKILTTLKNGSRVDVVSEAGGWLKIKYNGGTGYVSAEFVSKSGSSNTGESNSEPVKYTGTTTANLNVRSGAGTSNKILTTLKKGSRVDVVSEAGGWLKIKYNGGSGYVSAEFVDKPGSSNTGESNGEPVKYTGTTTANLNVRSGAGTSNKILTTLKKGSRVDVVSETGGWLKIKYNGGTGYVSAEFVSKPGSSNTGESNSEPVKYTGKTTANLNVRSGAGTSNKILTTLKKGSSVDVVSEAGGWLKIKYNGGTGYVSAEFVEQPSDDTSADDSSNQSSNESGSSENGSSTSYGLTTTGVHFRQGPGKTYQSYGVLQAGTKVEILAQGADGWIKVSYDGKDGYIYGDYLKDEITSTIQDGNTAYITTKYSVSFGQALAKEEKVNNSSSLAYYLNPNNFAKGSIDYYQFLQLSSLASVSLSDMDTMLQGKGILSGKGQAFIDAAKKYQVNEIYLVSHALLETGNGSSTLAKGVEYNGKTVYNMFGIGAYDGSAVSSGAAYAYNQGWTTPEKAIQGGAAWIANYYIYNQTYRQDTLYKMRWNPEALVIGDAAHQYATDVGWAVKQTPMIDNLYRMAAKYSLIFDVPEYGN</sequence>
<name>A0ABX5QAG3_9BACL</name>
<feature type="chain" id="PRO_5045776307" description="SH3b domain-containing protein" evidence="2">
    <location>
        <begin position="32"/>
        <end position="1096"/>
    </location>
</feature>
<keyword evidence="2" id="KW-0732">Signal</keyword>
<feature type="domain" description="SH3b" evidence="3">
    <location>
        <begin position="637"/>
        <end position="700"/>
    </location>
</feature>
<organism evidence="4 5">
    <name type="scientific">Sporolactobacillus terrae</name>
    <dbReference type="NCBI Taxonomy" id="269673"/>
    <lineage>
        <taxon>Bacteria</taxon>
        <taxon>Bacillati</taxon>
        <taxon>Bacillota</taxon>
        <taxon>Bacilli</taxon>
        <taxon>Bacillales</taxon>
        <taxon>Sporolactobacillaceae</taxon>
        <taxon>Sporolactobacillus</taxon>
    </lineage>
</organism>
<accession>A0ABX5QAG3</accession>
<evidence type="ECO:0000256" key="1">
    <source>
        <dbReference type="SAM" id="MobiDB-lite"/>
    </source>
</evidence>
<evidence type="ECO:0000259" key="3">
    <source>
        <dbReference type="PROSITE" id="PS51781"/>
    </source>
</evidence>
<dbReference type="PANTHER" id="PTHR34408:SF1">
    <property type="entry name" value="GLYCOSYL HYDROLASE FAMILY 19 DOMAIN-CONTAINING PROTEIN HI_1415"/>
    <property type="match status" value="1"/>
</dbReference>
<dbReference type="Pfam" id="PF01832">
    <property type="entry name" value="Glucosaminidase"/>
    <property type="match status" value="1"/>
</dbReference>
<feature type="domain" description="SH3b" evidence="3">
    <location>
        <begin position="411"/>
        <end position="478"/>
    </location>
</feature>
<evidence type="ECO:0000256" key="2">
    <source>
        <dbReference type="SAM" id="SignalP"/>
    </source>
</evidence>
<dbReference type="Pfam" id="PF08239">
    <property type="entry name" value="SH3_3"/>
    <property type="match status" value="11"/>
</dbReference>
<feature type="domain" description="SH3b" evidence="3">
    <location>
        <begin position="798"/>
        <end position="861"/>
    </location>
</feature>
<feature type="domain" description="SH3b" evidence="3">
    <location>
        <begin position="191"/>
        <end position="256"/>
    </location>
</feature>
<dbReference type="EMBL" id="CP025688">
    <property type="protein sequence ID" value="QAA23604.1"/>
    <property type="molecule type" value="Genomic_DNA"/>
</dbReference>
<keyword evidence="5" id="KW-1185">Reference proteome</keyword>
<dbReference type="SMART" id="SM00287">
    <property type="entry name" value="SH3b"/>
    <property type="match status" value="11"/>
</dbReference>
<dbReference type="Gene3D" id="2.30.30.40">
    <property type="entry name" value="SH3 Domains"/>
    <property type="match status" value="11"/>
</dbReference>
<feature type="domain" description="SH3b" evidence="3">
    <location>
        <begin position="707"/>
        <end position="774"/>
    </location>
</feature>
<dbReference type="SMART" id="SM00047">
    <property type="entry name" value="LYZ2"/>
    <property type="match status" value="1"/>
</dbReference>
<feature type="domain" description="SH3b" evidence="3">
    <location>
        <begin position="563"/>
        <end position="626"/>
    </location>
</feature>
<feature type="domain" description="SH3b" evidence="3">
    <location>
        <begin position="117"/>
        <end position="180"/>
    </location>
</feature>
<protein>
    <recommendedName>
        <fullName evidence="3">SH3b domain-containing protein</fullName>
    </recommendedName>
</protein>
<proteinExistence type="predicted"/>
<feature type="domain" description="SH3b" evidence="3">
    <location>
        <begin position="263"/>
        <end position="330"/>
    </location>
</feature>
<feature type="domain" description="SH3b" evidence="3">
    <location>
        <begin position="487"/>
        <end position="552"/>
    </location>
</feature>
<reference evidence="4 5" key="1">
    <citation type="submission" date="2018-01" db="EMBL/GenBank/DDBJ databases">
        <title>Complete genome sequencing of Sporolactobacillus terrae DLG3.</title>
        <authorList>
            <person name="Nam Y.-D."/>
            <person name="Kang J."/>
            <person name="Chung W.-H."/>
        </authorList>
    </citation>
    <scope>NUCLEOTIDE SEQUENCE [LARGE SCALE GENOMIC DNA]</scope>
    <source>
        <strain evidence="4 5">DLG3</strain>
    </source>
</reference>
<feature type="signal peptide" evidence="2">
    <location>
        <begin position="1"/>
        <end position="31"/>
    </location>
</feature>
<dbReference type="PROSITE" id="PS51781">
    <property type="entry name" value="SH3B"/>
    <property type="match status" value="11"/>
</dbReference>
<feature type="domain" description="SH3b" evidence="3">
    <location>
        <begin position="341"/>
        <end position="404"/>
    </location>
</feature>
<feature type="compositionally biased region" description="Low complexity" evidence="1">
    <location>
        <begin position="780"/>
        <end position="806"/>
    </location>
</feature>
<evidence type="ECO:0000313" key="4">
    <source>
        <dbReference type="EMBL" id="QAA23604.1"/>
    </source>
</evidence>
<dbReference type="Proteomes" id="UP000285882">
    <property type="component" value="Chromosome"/>
</dbReference>
<dbReference type="PANTHER" id="PTHR34408">
    <property type="entry name" value="FAMILY PROTEIN, PUTATIVE-RELATED"/>
    <property type="match status" value="1"/>
</dbReference>